<dbReference type="AlphaFoldDB" id="A0A226D4F9"/>
<dbReference type="OrthoDB" id="8299208at2759"/>
<accession>A0A226D4F9</accession>
<reference evidence="1 2" key="1">
    <citation type="submission" date="2015-12" db="EMBL/GenBank/DDBJ databases">
        <title>The genome of Folsomia candida.</title>
        <authorList>
            <person name="Faddeeva A."/>
            <person name="Derks M.F."/>
            <person name="Anvar Y."/>
            <person name="Smit S."/>
            <person name="Van Straalen N."/>
            <person name="Roelofs D."/>
        </authorList>
    </citation>
    <scope>NUCLEOTIDE SEQUENCE [LARGE SCALE GENOMIC DNA]</scope>
    <source>
        <strain evidence="1 2">VU population</strain>
        <tissue evidence="1">Whole body</tissue>
    </source>
</reference>
<keyword evidence="2" id="KW-1185">Reference proteome</keyword>
<evidence type="ECO:0000313" key="1">
    <source>
        <dbReference type="EMBL" id="OXA39960.1"/>
    </source>
</evidence>
<dbReference type="EMBL" id="LNIX01000036">
    <property type="protein sequence ID" value="OXA39960.1"/>
    <property type="molecule type" value="Genomic_DNA"/>
</dbReference>
<proteinExistence type="predicted"/>
<comment type="caution">
    <text evidence="1">The sequence shown here is derived from an EMBL/GenBank/DDBJ whole genome shotgun (WGS) entry which is preliminary data.</text>
</comment>
<organism evidence="1 2">
    <name type="scientific">Folsomia candida</name>
    <name type="common">Springtail</name>
    <dbReference type="NCBI Taxonomy" id="158441"/>
    <lineage>
        <taxon>Eukaryota</taxon>
        <taxon>Metazoa</taxon>
        <taxon>Ecdysozoa</taxon>
        <taxon>Arthropoda</taxon>
        <taxon>Hexapoda</taxon>
        <taxon>Collembola</taxon>
        <taxon>Entomobryomorpha</taxon>
        <taxon>Isotomoidea</taxon>
        <taxon>Isotomidae</taxon>
        <taxon>Proisotominae</taxon>
        <taxon>Folsomia</taxon>
    </lineage>
</organism>
<dbReference type="Proteomes" id="UP000198287">
    <property type="component" value="Unassembled WGS sequence"/>
</dbReference>
<name>A0A226D4F9_FOLCA</name>
<gene>
    <name evidence="1" type="ORF">Fcan01_25380</name>
</gene>
<protein>
    <submittedName>
        <fullName evidence="1">Uncharacterized protein</fullName>
    </submittedName>
</protein>
<sequence length="660" mass="77026">MHPLFVYLEHLTHQKLNRNTYYPSSRFIFENTTLVRTHHEKRFCWASIFLESGSNFYHRDFGNSPLFPKIWGSIGPTYFILMANSEEIVQAQLDLIYLKVLNTDLNFMGNREFCLVEGGPDVTLHYLNRYHLQDRVSNPNPVPRQLIEEFSKFAEISCPLRNLAECYSLLDKNADLVATKFNKYFWTYANWMGDIEWEYIYGTDFRKMQNKYFFASKYPNWFSVADDSKGMDDFIAYTVLSETLYNLTIPKSINFKQKYLYYGSSGFRYTKGNHQIIMLSRKSCSFISCYVILAFIGMTSFLSFTQAEAPTISKFDLFLGSFSILLEVSISPGKIIPSKLIPLFWLWIINCVVITNMYKDVFTAEVIRPFHRSPSWSYIYDLEALGFKLLLPLQQVPYFEKLYANGTRVDSILSVEFGAKFEQAAAYGGNLTRLAGYRRLGKRLLGSDPAYNESQVAGRRRKTRIWQEVHYKWPYDLYTNLSRCSQKFGYIDYTENIVEILPFLNGNDDGIVFLKGADDGFLSYYVGLQVDSTHRKNFVYAKYSTTFFVLEHYGFQILVPELFVCRTCDIVIDDVVHDEKTWLPIPSNVPIRQKMRCSQIPKSVFLCRFVTRKILPGRNQPYACDMLFVGKLEKNYGHKNELYQTKCSHKVKQLMLKKNC</sequence>
<evidence type="ECO:0000313" key="2">
    <source>
        <dbReference type="Proteomes" id="UP000198287"/>
    </source>
</evidence>